<evidence type="ECO:0000256" key="1">
    <source>
        <dbReference type="ARBA" id="ARBA00023002"/>
    </source>
</evidence>
<dbReference type="InterPro" id="IPR016163">
    <property type="entry name" value="Ald_DH_C"/>
</dbReference>
<accession>A0ABT5JBD5</accession>
<comment type="caution">
    <text evidence="5">The sequence shown here is derived from an EMBL/GenBank/DDBJ whole genome shotgun (WGS) entry which is preliminary data.</text>
</comment>
<dbReference type="SUPFAM" id="SSF53720">
    <property type="entry name" value="ALDH-like"/>
    <property type="match status" value="1"/>
</dbReference>
<feature type="active site" evidence="2">
    <location>
        <position position="242"/>
    </location>
</feature>
<keyword evidence="6" id="KW-1185">Reference proteome</keyword>
<organism evidence="5 6">
    <name type="scientific">Rhodoplanes tepidamans</name>
    <name type="common">Rhodoplanes cryptolactis</name>
    <dbReference type="NCBI Taxonomy" id="200616"/>
    <lineage>
        <taxon>Bacteria</taxon>
        <taxon>Pseudomonadati</taxon>
        <taxon>Pseudomonadota</taxon>
        <taxon>Alphaproteobacteria</taxon>
        <taxon>Hyphomicrobiales</taxon>
        <taxon>Nitrobacteraceae</taxon>
        <taxon>Rhodoplanes</taxon>
    </lineage>
</organism>
<reference evidence="5" key="1">
    <citation type="journal article" date="2023" name="Microbiol Resour">
        <title>Genome Sequences of Rhodoplanes serenus and Two Thermotolerant Strains, Rhodoplanes tepidamans and 'Rhodoplanes cryptolactis,' Further Refine the Genus.</title>
        <authorList>
            <person name="Rayyan A.A."/>
            <person name="Kyndt J.A."/>
        </authorList>
    </citation>
    <scope>NUCLEOTIDE SEQUENCE</scope>
    <source>
        <strain evidence="5">DSM 9987</strain>
    </source>
</reference>
<evidence type="ECO:0000256" key="3">
    <source>
        <dbReference type="RuleBase" id="RU003345"/>
    </source>
</evidence>
<feature type="domain" description="Aldehyde dehydrogenase" evidence="4">
    <location>
        <begin position="13"/>
        <end position="468"/>
    </location>
</feature>
<name>A0ABT5JBD5_RHOTP</name>
<dbReference type="InterPro" id="IPR016162">
    <property type="entry name" value="Ald_DH_N"/>
</dbReference>
<evidence type="ECO:0000313" key="5">
    <source>
        <dbReference type="EMBL" id="MDC7786962.1"/>
    </source>
</evidence>
<proteinExistence type="inferred from homology"/>
<dbReference type="CDD" id="cd07114">
    <property type="entry name" value="ALDH_DhaS"/>
    <property type="match status" value="1"/>
</dbReference>
<sequence>MNAKPEIAARPDELVSIDPATGEPVGVVPPTRAAEVDALVARAEAAFRRSGWARLRPDRKAAVLHEVARRLLAEKEPLARLQMRDNGKPLAECRAMVDAAAGAFRYYAGVIETHETEVTPPRGDYVSMTVLEPFGIVLAITPWNSPIMNEAQKVAPALAAGNAVILKPSEDTPLLAPELARICREAGLPEDQLQIAQGTGEAIGAALVAHPGVRMISFTGGTDTGRAIARVAGARLVPAALELGGKSPHIVFADADLDHAIAAVASGIFGSSGQSCVAGSRLFVEAGVYRAVVDGVAARAAAARVAAPDDPAVEVGPLASFRHRDKVARHVAEGLREGGRVLAGGTVPRGGVFDVGAYYAPTVIECLPATARLCQEEIFGPVLVALPFRDEAELIAMANGTPYGLACGIWTESFKRAWRIGRALEAGSVWINTYKQSSISSPFGGFKDSGLGREKGTDGLRLYGQVKTMYFGLHDAPFGIAR</sequence>
<evidence type="ECO:0000259" key="4">
    <source>
        <dbReference type="Pfam" id="PF00171"/>
    </source>
</evidence>
<reference evidence="5" key="2">
    <citation type="submission" date="2023-02" db="EMBL/GenBank/DDBJ databases">
        <authorList>
            <person name="Rayyan A."/>
            <person name="Meyer T."/>
            <person name="Kyndt J.A."/>
        </authorList>
    </citation>
    <scope>NUCLEOTIDE SEQUENCE</scope>
    <source>
        <strain evidence="5">DSM 9987</strain>
    </source>
</reference>
<dbReference type="InterPro" id="IPR016161">
    <property type="entry name" value="Ald_DH/histidinol_DH"/>
</dbReference>
<dbReference type="Gene3D" id="3.40.309.10">
    <property type="entry name" value="Aldehyde Dehydrogenase, Chain A, domain 2"/>
    <property type="match status" value="1"/>
</dbReference>
<dbReference type="PROSITE" id="PS00687">
    <property type="entry name" value="ALDEHYDE_DEHYDR_GLU"/>
    <property type="match status" value="1"/>
</dbReference>
<dbReference type="InterPro" id="IPR016160">
    <property type="entry name" value="Ald_DH_CS_CYS"/>
</dbReference>
<evidence type="ECO:0000256" key="2">
    <source>
        <dbReference type="PROSITE-ProRule" id="PRU10007"/>
    </source>
</evidence>
<dbReference type="Proteomes" id="UP001165652">
    <property type="component" value="Unassembled WGS sequence"/>
</dbReference>
<dbReference type="PANTHER" id="PTHR11699">
    <property type="entry name" value="ALDEHYDE DEHYDROGENASE-RELATED"/>
    <property type="match status" value="1"/>
</dbReference>
<gene>
    <name evidence="5" type="ORF">PQJ73_14810</name>
</gene>
<dbReference type="EMBL" id="JAQQLI010000021">
    <property type="protein sequence ID" value="MDC7786962.1"/>
    <property type="molecule type" value="Genomic_DNA"/>
</dbReference>
<dbReference type="Gene3D" id="3.40.605.10">
    <property type="entry name" value="Aldehyde Dehydrogenase, Chain A, domain 1"/>
    <property type="match status" value="1"/>
</dbReference>
<dbReference type="Pfam" id="PF00171">
    <property type="entry name" value="Aldedh"/>
    <property type="match status" value="1"/>
</dbReference>
<dbReference type="InterPro" id="IPR029510">
    <property type="entry name" value="Ald_DH_CS_GLU"/>
</dbReference>
<protein>
    <submittedName>
        <fullName evidence="5">Aldehyde dehydrogenase</fullName>
    </submittedName>
</protein>
<dbReference type="PROSITE" id="PS00070">
    <property type="entry name" value="ALDEHYDE_DEHYDR_CYS"/>
    <property type="match status" value="1"/>
</dbReference>
<dbReference type="RefSeq" id="WP_272777804.1">
    <property type="nucleotide sequence ID" value="NZ_JAQQLI010000021.1"/>
</dbReference>
<comment type="similarity">
    <text evidence="3">Belongs to the aldehyde dehydrogenase family.</text>
</comment>
<keyword evidence="1 3" id="KW-0560">Oxidoreductase</keyword>
<evidence type="ECO:0000313" key="6">
    <source>
        <dbReference type="Proteomes" id="UP001165652"/>
    </source>
</evidence>
<dbReference type="InterPro" id="IPR015590">
    <property type="entry name" value="Aldehyde_DH_dom"/>
</dbReference>